<dbReference type="InterPro" id="IPR007191">
    <property type="entry name" value="Sec8_exocyst_N"/>
</dbReference>
<reference evidence="8 9" key="1">
    <citation type="journal article" date="2014" name="BMC Genomics">
        <title>Genome and secretome analysis of the hemibiotrophic fungal pathogen, Moniliophthora roreri, which causes frosty pod rot disease of cacao: mechanisms of the biotrophic and necrotrophic phases.</title>
        <authorList>
            <person name="Meinhardt L.W."/>
            <person name="Costa G.G.L."/>
            <person name="Thomazella D.P.T."/>
            <person name="Teixeira P.J.P.L."/>
            <person name="Carazzolle M.F."/>
            <person name="Schuster S.C."/>
            <person name="Carlson J.E."/>
            <person name="Guiltinan M.J."/>
            <person name="Mieczkowski P."/>
            <person name="Farmer A."/>
            <person name="Ramaraj T."/>
            <person name="Crozier J."/>
            <person name="Davis R.E."/>
            <person name="Shao J."/>
            <person name="Melnick R.L."/>
            <person name="Pereira G.A.G."/>
            <person name="Bailey B.A."/>
        </authorList>
    </citation>
    <scope>NUCLEOTIDE SEQUENCE [LARGE SCALE GENOMIC DNA]</scope>
    <source>
        <strain evidence="8 9">MCA 2997</strain>
    </source>
</reference>
<dbReference type="InterPro" id="IPR048630">
    <property type="entry name" value="Sec8_M"/>
</dbReference>
<dbReference type="GO" id="GO:0006893">
    <property type="term" value="P:Golgi to plasma membrane transport"/>
    <property type="evidence" value="ECO:0007669"/>
    <property type="project" value="TreeGrafter"/>
</dbReference>
<evidence type="ECO:0000259" key="6">
    <source>
        <dbReference type="Pfam" id="PF04048"/>
    </source>
</evidence>
<organism evidence="8 9">
    <name type="scientific">Moniliophthora roreri (strain MCA 2997)</name>
    <name type="common">Cocoa frosty pod rot fungus</name>
    <name type="synonym">Crinipellis roreri</name>
    <dbReference type="NCBI Taxonomy" id="1381753"/>
    <lineage>
        <taxon>Eukaryota</taxon>
        <taxon>Fungi</taxon>
        <taxon>Dikarya</taxon>
        <taxon>Basidiomycota</taxon>
        <taxon>Agaricomycotina</taxon>
        <taxon>Agaricomycetes</taxon>
        <taxon>Agaricomycetidae</taxon>
        <taxon>Agaricales</taxon>
        <taxon>Marasmiineae</taxon>
        <taxon>Marasmiaceae</taxon>
        <taxon>Moniliophthora</taxon>
    </lineage>
</organism>
<dbReference type="PANTHER" id="PTHR14146:SF0">
    <property type="entry name" value="EXOCYST COMPLEX COMPONENT 4"/>
    <property type="match status" value="1"/>
</dbReference>
<dbReference type="EMBL" id="AWSO01000012">
    <property type="protein sequence ID" value="ESK98065.1"/>
    <property type="molecule type" value="Genomic_DNA"/>
</dbReference>
<proteinExistence type="inferred from homology"/>
<dbReference type="STRING" id="1381753.V2XZW8"/>
<keyword evidence="2 4" id="KW-0268">Exocytosis</keyword>
<gene>
    <name evidence="8" type="ORF">Moror_442</name>
</gene>
<evidence type="ECO:0000256" key="5">
    <source>
        <dbReference type="SAM" id="MobiDB-lite"/>
    </source>
</evidence>
<evidence type="ECO:0000256" key="1">
    <source>
        <dbReference type="ARBA" id="ARBA00022448"/>
    </source>
</evidence>
<protein>
    <recommendedName>
        <fullName evidence="4">Exocyst complex component Sec8</fullName>
    </recommendedName>
</protein>
<dbReference type="GO" id="GO:0006612">
    <property type="term" value="P:protein targeting to membrane"/>
    <property type="evidence" value="ECO:0007669"/>
    <property type="project" value="UniProtKB-UniRule"/>
</dbReference>
<evidence type="ECO:0000256" key="2">
    <source>
        <dbReference type="ARBA" id="ARBA00022483"/>
    </source>
</evidence>
<keyword evidence="3 4" id="KW-0653">Protein transport</keyword>
<evidence type="ECO:0000313" key="9">
    <source>
        <dbReference type="Proteomes" id="UP000017559"/>
    </source>
</evidence>
<dbReference type="AlphaFoldDB" id="V2XZW8"/>
<comment type="similarity">
    <text evidence="4">Belongs to the SEC8 family.</text>
</comment>
<dbReference type="HOGENOM" id="CLU_004025_1_0_1"/>
<evidence type="ECO:0000256" key="4">
    <source>
        <dbReference type="RuleBase" id="RU367079"/>
    </source>
</evidence>
<sequence>MSRAPPFPTRRDRSVSSSNSNGPISAPNSTRPLQINRVPSRPTTPSNSSLVSTSPSQRSISNNASGGPSRPQRSELRQVGTRASDYSDRTSSTYRDSVASSSARTEMASNYRPRPMAGSNPNAPSALQTRMQRGRGDTVEDETTSPSSLGNVMSAFREAGTRRRATTEGDQDFEYQKERNKEREAERARAQKITEKAQGRRLNGRARPGDIDAILDQIKDEWEFVIDPDFNTVDLALQLLDESSTGKDMDSFRRTKHMLSKALKGSVDKYYQAFAASLPHHASLLNHLGDTQTQVSEARASLQESKDALGTKRADLVQLWSRGQTLEEMMRILDQIDQLKSMPDLLETLMSEKRLLQASVLLVKNLKVINKPDILEIGAVADLRSYLSGQETALWEILIDELQSHLYLKSFWCDSRWAPYTPNQKSFVRVPFEDEAELKPFSLPPNSPSTPSFHQSRLSRFLNGLAVRPNDPPLDFNEPNFRDSSSGLPSSTLASTFANPLNPRANAISNPESDSFAYMETILESLAVLGRLGSALDVVAQRLPSEIFSLVDSTLDEVSERAEYGQGGSIFTLNNGSGSSDGVYILSADPTLVVTHKNQFLRAATLRLAALESSSQQMDHEVLNDFFWTLYSKMDAVAQGLRVIYEVANRIGSRRDFKDSSGTKPGALFSLDDIWASVQAEIRTLIYDYLTSEEEGNIASRNPVTSINEILRDGRFSRDKTKGVFRLADTDQKATKKVLKPHEDALTQVIKDTMPGLVQASTETAIQSALSKVGTDDRLLVGVGQHHRLLIKPNAFHVSVLFQPTLAWLDRIAEVLPTDVANVRASGAVLDEFVLKVYLPQLEEKVSSLFHQAVAGPEAFQTDHLSKRLSPEPLVKASTQLMALVNSLCVMLQTTPFHRESYSRLILGVVIQFYQRCSDRFQDLVTTSPPTESNLTPLVALSAQWAQRQELTAALTELKKNPPLDLSQRQLFCQEETKTELGFLGDAKVSKTDLVPSTRNLAALNTLYRSISWFASELSALKARPEDMPPTPQNLEPLSAMPYTPYTPLLPLASPNTELSLPLSREMALRFQALIRTYDQLSDLILDTVRIDIRCRTLHYLDLAMRLGNYTINSEAGEPDPHIIDLNNELGECDDFITVGVPKAAREFIFMGLGQLMEHVLISSARHLQQPNAFGIKKILRNVLALQQCLKTITHGVQSQELERVKKYYSLFFKGPQDMIEEIRKEQVYTFDEYQVMLALQCGVDPKGGSNRTSQSTDRNYSMYMIDLHGLEIEESGTS</sequence>
<name>V2XZW8_MONRO</name>
<feature type="domain" description="Exocyst complex component Sec8 middle helical bundle" evidence="7">
    <location>
        <begin position="510"/>
        <end position="806"/>
    </location>
</feature>
<evidence type="ECO:0000256" key="3">
    <source>
        <dbReference type="ARBA" id="ARBA00022927"/>
    </source>
</evidence>
<feature type="compositionally biased region" description="Low complexity" evidence="5">
    <location>
        <begin position="15"/>
        <end position="29"/>
    </location>
</feature>
<evidence type="ECO:0000313" key="8">
    <source>
        <dbReference type="EMBL" id="ESK98065.1"/>
    </source>
</evidence>
<feature type="region of interest" description="Disordered" evidence="5">
    <location>
        <begin position="1"/>
        <end position="207"/>
    </location>
</feature>
<feature type="domain" description="Exocyst complex component Sec8 N-terminal" evidence="6">
    <location>
        <begin position="211"/>
        <end position="348"/>
    </location>
</feature>
<dbReference type="PANTHER" id="PTHR14146">
    <property type="entry name" value="EXOCYST COMPLEX COMPONENT 4"/>
    <property type="match status" value="1"/>
</dbReference>
<evidence type="ECO:0000259" key="7">
    <source>
        <dbReference type="Pfam" id="PF20652"/>
    </source>
</evidence>
<accession>V2XZW8</accession>
<dbReference type="KEGG" id="mrr:Moror_442"/>
<dbReference type="GO" id="GO:0015031">
    <property type="term" value="P:protein transport"/>
    <property type="evidence" value="ECO:0007669"/>
    <property type="project" value="UniProtKB-KW"/>
</dbReference>
<dbReference type="OrthoDB" id="272977at2759"/>
<feature type="compositionally biased region" description="Polar residues" evidence="5">
    <location>
        <begin position="119"/>
        <end position="131"/>
    </location>
</feature>
<feature type="compositionally biased region" description="Low complexity" evidence="5">
    <location>
        <begin position="43"/>
        <end position="56"/>
    </location>
</feature>
<keyword evidence="1 4" id="KW-0813">Transport</keyword>
<dbReference type="GO" id="GO:0090522">
    <property type="term" value="P:vesicle tethering involved in exocytosis"/>
    <property type="evidence" value="ECO:0007669"/>
    <property type="project" value="UniProtKB-UniRule"/>
</dbReference>
<feature type="compositionally biased region" description="Polar residues" evidence="5">
    <location>
        <begin position="57"/>
        <end position="66"/>
    </location>
</feature>
<dbReference type="Pfam" id="PF04048">
    <property type="entry name" value="Sec8_N"/>
    <property type="match status" value="1"/>
</dbReference>
<keyword evidence="9" id="KW-1185">Reference proteome</keyword>
<comment type="function">
    <text evidence="4">Component of the exocyst complex involved in the docking of exocytic vesicles with fusion sites on the plasma membrane.</text>
</comment>
<dbReference type="Pfam" id="PF20652">
    <property type="entry name" value="Sec8_C"/>
    <property type="match status" value="1"/>
</dbReference>
<dbReference type="InterPro" id="IPR039682">
    <property type="entry name" value="Sec8/EXOC4"/>
</dbReference>
<dbReference type="GO" id="GO:0000145">
    <property type="term" value="C:exocyst"/>
    <property type="evidence" value="ECO:0007669"/>
    <property type="project" value="UniProtKB-UniRule"/>
</dbReference>
<dbReference type="Proteomes" id="UP000017559">
    <property type="component" value="Unassembled WGS sequence"/>
</dbReference>
<comment type="caution">
    <text evidence="8">The sequence shown here is derived from an EMBL/GenBank/DDBJ whole genome shotgun (WGS) entry which is preliminary data.</text>
</comment>
<feature type="compositionally biased region" description="Basic and acidic residues" evidence="5">
    <location>
        <begin position="174"/>
        <end position="198"/>
    </location>
</feature>
<dbReference type="GO" id="GO:0006904">
    <property type="term" value="P:vesicle docking involved in exocytosis"/>
    <property type="evidence" value="ECO:0007669"/>
    <property type="project" value="InterPro"/>
</dbReference>
<feature type="compositionally biased region" description="Polar residues" evidence="5">
    <location>
        <begin position="89"/>
        <end position="108"/>
    </location>
</feature>